<reference evidence="1" key="2">
    <citation type="journal article" date="2015" name="Fish Shellfish Immunol.">
        <title>Early steps in the European eel (Anguilla anguilla)-Vibrio vulnificus interaction in the gills: Role of the RtxA13 toxin.</title>
        <authorList>
            <person name="Callol A."/>
            <person name="Pajuelo D."/>
            <person name="Ebbesson L."/>
            <person name="Teles M."/>
            <person name="MacKenzie S."/>
            <person name="Amaro C."/>
        </authorList>
    </citation>
    <scope>NUCLEOTIDE SEQUENCE</scope>
</reference>
<reference evidence="1" key="1">
    <citation type="submission" date="2014-11" db="EMBL/GenBank/DDBJ databases">
        <authorList>
            <person name="Amaro Gonzalez C."/>
        </authorList>
    </citation>
    <scope>NUCLEOTIDE SEQUENCE</scope>
</reference>
<organism evidence="1">
    <name type="scientific">Anguilla anguilla</name>
    <name type="common">European freshwater eel</name>
    <name type="synonym">Muraena anguilla</name>
    <dbReference type="NCBI Taxonomy" id="7936"/>
    <lineage>
        <taxon>Eukaryota</taxon>
        <taxon>Metazoa</taxon>
        <taxon>Chordata</taxon>
        <taxon>Craniata</taxon>
        <taxon>Vertebrata</taxon>
        <taxon>Euteleostomi</taxon>
        <taxon>Actinopterygii</taxon>
        <taxon>Neopterygii</taxon>
        <taxon>Teleostei</taxon>
        <taxon>Anguilliformes</taxon>
        <taxon>Anguillidae</taxon>
        <taxon>Anguilla</taxon>
    </lineage>
</organism>
<sequence>MHSSHFALEHSLHISSYSHLLQQLKWGVIRWLLTWGFSDNSHWIKGSFN</sequence>
<dbReference type="EMBL" id="GBXM01000654">
    <property type="protein sequence ID" value="JAI07924.1"/>
    <property type="molecule type" value="Transcribed_RNA"/>
</dbReference>
<accession>A0A0E9Y1R0</accession>
<protein>
    <submittedName>
        <fullName evidence="1">Uncharacterized protein</fullName>
    </submittedName>
</protein>
<proteinExistence type="predicted"/>
<dbReference type="AlphaFoldDB" id="A0A0E9Y1R0"/>
<evidence type="ECO:0000313" key="1">
    <source>
        <dbReference type="EMBL" id="JAI07924.1"/>
    </source>
</evidence>
<name>A0A0E9Y1R0_ANGAN</name>